<proteinExistence type="predicted"/>
<evidence type="ECO:0000313" key="3">
    <source>
        <dbReference type="Proteomes" id="UP001060919"/>
    </source>
</evidence>
<keyword evidence="2" id="KW-0808">Transferase</keyword>
<dbReference type="GO" id="GO:0008757">
    <property type="term" value="F:S-adenosylmethionine-dependent methyltransferase activity"/>
    <property type="evidence" value="ECO:0007669"/>
    <property type="project" value="InterPro"/>
</dbReference>
<evidence type="ECO:0000313" key="2">
    <source>
        <dbReference type="EMBL" id="BDS09324.1"/>
    </source>
</evidence>
<dbReference type="PANTHER" id="PTHR43591">
    <property type="entry name" value="METHYLTRANSFERASE"/>
    <property type="match status" value="1"/>
</dbReference>
<dbReference type="Proteomes" id="UP001060919">
    <property type="component" value="Chromosome"/>
</dbReference>
<dbReference type="CDD" id="cd02440">
    <property type="entry name" value="AdoMet_MTases"/>
    <property type="match status" value="1"/>
</dbReference>
<dbReference type="Pfam" id="PF08241">
    <property type="entry name" value="Methyltransf_11"/>
    <property type="match status" value="1"/>
</dbReference>
<organism evidence="2 3">
    <name type="scientific">Aureispira anguillae</name>
    <dbReference type="NCBI Taxonomy" id="2864201"/>
    <lineage>
        <taxon>Bacteria</taxon>
        <taxon>Pseudomonadati</taxon>
        <taxon>Bacteroidota</taxon>
        <taxon>Saprospiria</taxon>
        <taxon>Saprospirales</taxon>
        <taxon>Saprospiraceae</taxon>
        <taxon>Aureispira</taxon>
    </lineage>
</organism>
<evidence type="ECO:0000259" key="1">
    <source>
        <dbReference type="Pfam" id="PF08241"/>
    </source>
</evidence>
<protein>
    <submittedName>
        <fullName evidence="2">Class I SAM-dependent methyltransferase</fullName>
    </submittedName>
</protein>
<gene>
    <name evidence="2" type="ORF">AsAng_0000210</name>
</gene>
<dbReference type="GO" id="GO:0032259">
    <property type="term" value="P:methylation"/>
    <property type="evidence" value="ECO:0007669"/>
    <property type="project" value="UniProtKB-KW"/>
</dbReference>
<dbReference type="SUPFAM" id="SSF53335">
    <property type="entry name" value="S-adenosyl-L-methionine-dependent methyltransferases"/>
    <property type="match status" value="1"/>
</dbReference>
<name>A0A915VMM2_9BACT</name>
<dbReference type="Gene3D" id="3.40.50.150">
    <property type="entry name" value="Vaccinia Virus protein VP39"/>
    <property type="match status" value="1"/>
</dbReference>
<feature type="domain" description="Methyltransferase type 11" evidence="1">
    <location>
        <begin position="56"/>
        <end position="154"/>
    </location>
</feature>
<reference evidence="2" key="1">
    <citation type="submission" date="2022-09" db="EMBL/GenBank/DDBJ databases">
        <title>Aureispira anguillicida sp. nov., isolated from Leptocephalus of Japanese eel Anguilla japonica.</title>
        <authorList>
            <person name="Yuasa K."/>
            <person name="Mekata T."/>
            <person name="Ikunari K."/>
        </authorList>
    </citation>
    <scope>NUCLEOTIDE SEQUENCE</scope>
    <source>
        <strain evidence="2">EL160426</strain>
    </source>
</reference>
<dbReference type="InterPro" id="IPR013216">
    <property type="entry name" value="Methyltransf_11"/>
</dbReference>
<keyword evidence="2" id="KW-0489">Methyltransferase</keyword>
<dbReference type="AlphaFoldDB" id="A0A915VMM2"/>
<keyword evidence="3" id="KW-1185">Reference proteome</keyword>
<dbReference type="RefSeq" id="WP_264790729.1">
    <property type="nucleotide sequence ID" value="NZ_AP026867.1"/>
</dbReference>
<dbReference type="InterPro" id="IPR029063">
    <property type="entry name" value="SAM-dependent_MTases_sf"/>
</dbReference>
<sequence length="221" mass="25072">MKLELSEKELEELANQLSCPSGGHGRDVAKLMNETNINMTLSTVNDMGLSDGQSILELGHGNAEHLSNVLKQAKNLTYCGLDISPLMKEEAERINSRFISGKVASFHLYDGTNIPFGAASFDRIFTVNTIYFWEQPLALLNELYRVLKPNGQCHITFAQKRFVEQLPFAKYKFELYDNNTVLKLIQQTSFRLIDIIDKTELVKSKTGEFVDREYAIVSLKK</sequence>
<accession>A0A915VMM2</accession>
<dbReference type="EMBL" id="AP026867">
    <property type="protein sequence ID" value="BDS09324.1"/>
    <property type="molecule type" value="Genomic_DNA"/>
</dbReference>
<dbReference type="KEGG" id="aup:AsAng_0000210"/>